<feature type="compositionally biased region" description="Acidic residues" evidence="2">
    <location>
        <begin position="217"/>
        <end position="233"/>
    </location>
</feature>
<dbReference type="HOGENOM" id="CLU_479099_0_0_1"/>
<gene>
    <name evidence="4" type="ORF">M7I_1782</name>
</gene>
<dbReference type="EMBL" id="AGUE01000032">
    <property type="protein sequence ID" value="EHL02188.1"/>
    <property type="molecule type" value="Genomic_DNA"/>
</dbReference>
<dbReference type="AlphaFoldDB" id="H0EH47"/>
<proteinExistence type="predicted"/>
<evidence type="ECO:0000256" key="1">
    <source>
        <dbReference type="PROSITE-ProRule" id="PRU00176"/>
    </source>
</evidence>
<sequence length="513" mass="56562">MAPYPELLWVFDALGINPSTAPPGFEDGWISFNGLKPTEFIPAIPPQYRREFLDKRVIYVTGIPSDVAPPAMRTFFAQFGNVDKCIVVVDLKSEVSFRWVVMGSQDESKRVLKGAHGVAFREWEGGERRVFVLRCCEAVGPDGHVRIDGKGGVGKRISEDEGRGLLGDDENQEDNTHRHPSPVIARVKQPTQPQDNAESQEADVSSNREGSDRSEEQYEEGYDPDYWEVDAQEESTKKDSEDPDLPTVVTTPPEGFVTQASSWANIAGTANPSHQVINIALASRGPGGPRLKPVGRIPSISAPRGGESHVQTIRVVHLLGIPNNLNLQDISNAVKEGALRAIRFGIDAENGSRWAGIVFQHASEAETFWQVLSRERSEGKPERFKCIVEAVRGDPFQQDDILRAMGPPTFASRRLTIVKSRFFFMFGEKNLRALCEKLVGKENIQLIWLYNGGNATIVFADVESAMIVKEKLDDMAAGRGLASGQSASTWEGLQTTFSKDPCVAPLELKTAMQ</sequence>
<organism evidence="4 5">
    <name type="scientific">Glarea lozoyensis (strain ATCC 74030 / MF5533)</name>
    <dbReference type="NCBI Taxonomy" id="1104152"/>
    <lineage>
        <taxon>Eukaryota</taxon>
        <taxon>Fungi</taxon>
        <taxon>Dikarya</taxon>
        <taxon>Ascomycota</taxon>
        <taxon>Pezizomycotina</taxon>
        <taxon>Leotiomycetes</taxon>
        <taxon>Helotiales</taxon>
        <taxon>Helotiaceae</taxon>
        <taxon>Glarea</taxon>
    </lineage>
</organism>
<dbReference type="GO" id="GO:0003723">
    <property type="term" value="F:RNA binding"/>
    <property type="evidence" value="ECO:0007669"/>
    <property type="project" value="UniProtKB-UniRule"/>
</dbReference>
<dbReference type="InterPro" id="IPR000504">
    <property type="entry name" value="RRM_dom"/>
</dbReference>
<evidence type="ECO:0000259" key="3">
    <source>
        <dbReference type="PROSITE" id="PS50102"/>
    </source>
</evidence>
<dbReference type="PROSITE" id="PS50102">
    <property type="entry name" value="RRM"/>
    <property type="match status" value="1"/>
</dbReference>
<name>H0EH47_GLAL7</name>
<accession>H0EH47</accession>
<keyword evidence="1" id="KW-0694">RNA-binding</keyword>
<feature type="region of interest" description="Disordered" evidence="2">
    <location>
        <begin position="144"/>
        <end position="247"/>
    </location>
</feature>
<reference evidence="4 5" key="1">
    <citation type="journal article" date="2012" name="Eukaryot. Cell">
        <title>Genome sequence of the fungus Glarea lozoyensis: the first genome sequence of a species from the Helotiaceae family.</title>
        <authorList>
            <person name="Youssar L."/>
            <person name="Gruening B.A."/>
            <person name="Erxleben A."/>
            <person name="Guenther S."/>
            <person name="Huettel W."/>
        </authorList>
    </citation>
    <scope>NUCLEOTIDE SEQUENCE [LARGE SCALE GENOMIC DNA]</scope>
    <source>
        <strain evidence="5">ATCC 74030 / MF5533</strain>
    </source>
</reference>
<dbReference type="Proteomes" id="UP000005446">
    <property type="component" value="Unassembled WGS sequence"/>
</dbReference>
<feature type="compositionally biased region" description="Polar residues" evidence="2">
    <location>
        <begin position="189"/>
        <end position="208"/>
    </location>
</feature>
<evidence type="ECO:0000313" key="4">
    <source>
        <dbReference type="EMBL" id="EHL02188.1"/>
    </source>
</evidence>
<dbReference type="OrthoDB" id="77405at2759"/>
<dbReference type="InterPro" id="IPR035979">
    <property type="entry name" value="RBD_domain_sf"/>
</dbReference>
<dbReference type="Gene3D" id="3.30.70.330">
    <property type="match status" value="1"/>
</dbReference>
<dbReference type="InterPro" id="IPR012677">
    <property type="entry name" value="Nucleotide-bd_a/b_plait_sf"/>
</dbReference>
<keyword evidence="5" id="KW-1185">Reference proteome</keyword>
<evidence type="ECO:0000256" key="2">
    <source>
        <dbReference type="SAM" id="MobiDB-lite"/>
    </source>
</evidence>
<comment type="caution">
    <text evidence="4">The sequence shown here is derived from an EMBL/GenBank/DDBJ whole genome shotgun (WGS) entry which is preliminary data.</text>
</comment>
<dbReference type="SUPFAM" id="SSF54928">
    <property type="entry name" value="RNA-binding domain, RBD"/>
    <property type="match status" value="1"/>
</dbReference>
<evidence type="ECO:0000313" key="5">
    <source>
        <dbReference type="Proteomes" id="UP000005446"/>
    </source>
</evidence>
<dbReference type="InParanoid" id="H0EH47"/>
<protein>
    <recommendedName>
        <fullName evidence="3">RRM domain-containing protein</fullName>
    </recommendedName>
</protein>
<feature type="domain" description="RRM" evidence="3">
    <location>
        <begin position="56"/>
        <end position="132"/>
    </location>
</feature>